<reference evidence="3" key="2">
    <citation type="submission" date="2023-04" db="EMBL/GenBank/DDBJ databases">
        <authorList>
            <person name="Beletskiy A.V."/>
            <person name="Mardanov A.V."/>
            <person name="Ravin N.V."/>
        </authorList>
    </citation>
    <scope>NUCLEOTIDE SEQUENCE</scope>
    <source>
        <strain evidence="3">GKL-02</strain>
    </source>
</reference>
<evidence type="ECO:0000256" key="2">
    <source>
        <dbReference type="HAMAP-Rule" id="MF_00758"/>
    </source>
</evidence>
<dbReference type="Gene3D" id="3.40.1740.10">
    <property type="entry name" value="VC0467-like"/>
    <property type="match status" value="1"/>
</dbReference>
<dbReference type="SUPFAM" id="SSF143456">
    <property type="entry name" value="VC0467-like"/>
    <property type="match status" value="1"/>
</dbReference>
<evidence type="ECO:0000256" key="1">
    <source>
        <dbReference type="ARBA" id="ARBA00009600"/>
    </source>
</evidence>
<evidence type="ECO:0000313" key="3">
    <source>
        <dbReference type="EMBL" id="WGZ94632.1"/>
    </source>
</evidence>
<comment type="similarity">
    <text evidence="1 2">Belongs to the UPF0301 (AlgH) family.</text>
</comment>
<dbReference type="NCBIfam" id="NF001266">
    <property type="entry name" value="PRK00228.1-1"/>
    <property type="match status" value="1"/>
</dbReference>
<protein>
    <recommendedName>
        <fullName evidence="2">UPF0301 protein QJT81_01185</fullName>
    </recommendedName>
</protein>
<sequence>MTGTTVTQDILNLRNHLLIAMPNMGDPNFEHTVSLICQHDEFGAFGVMINRPLEMTVGELFEQLDIIIDDPHIAGQYALSGGPVQAEQGFVLHDGSRSWDSTLRIAEDLALTSSRDILQDIAHDRGPAHFLLLLGCAGWSSGQLEHEMKENVWLTCPSHANILFEMPYQERWHGAARTLGIDVNLLGVAAGHA</sequence>
<dbReference type="Proteomes" id="UP001301326">
    <property type="component" value="Chromosome"/>
</dbReference>
<dbReference type="GO" id="GO:0005829">
    <property type="term" value="C:cytosol"/>
    <property type="evidence" value="ECO:0007669"/>
    <property type="project" value="TreeGrafter"/>
</dbReference>
<dbReference type="KEGG" id="tput:QJT81_01185"/>
<dbReference type="HAMAP" id="MF_00758">
    <property type="entry name" value="UPF0301"/>
    <property type="match status" value="1"/>
</dbReference>
<name>A0AA95HC13_9GAMM</name>
<dbReference type="InterPro" id="IPR003774">
    <property type="entry name" value="AlgH-like"/>
</dbReference>
<organism evidence="3">
    <name type="scientific">Candidatus Thiothrix putei</name>
    <dbReference type="NCBI Taxonomy" id="3080811"/>
    <lineage>
        <taxon>Bacteria</taxon>
        <taxon>Pseudomonadati</taxon>
        <taxon>Pseudomonadota</taxon>
        <taxon>Gammaproteobacteria</taxon>
        <taxon>Thiotrichales</taxon>
        <taxon>Thiotrichaceae</taxon>
        <taxon>Thiothrix</taxon>
    </lineage>
</organism>
<gene>
    <name evidence="3" type="ORF">QJT81_01185</name>
</gene>
<dbReference type="EMBL" id="CP124756">
    <property type="protein sequence ID" value="WGZ94632.1"/>
    <property type="molecule type" value="Genomic_DNA"/>
</dbReference>
<dbReference type="PANTHER" id="PTHR30327:SF1">
    <property type="entry name" value="UPF0301 PROTEIN YQGE"/>
    <property type="match status" value="1"/>
</dbReference>
<dbReference type="Pfam" id="PF02622">
    <property type="entry name" value="DUF179"/>
    <property type="match status" value="1"/>
</dbReference>
<reference evidence="3" key="1">
    <citation type="journal article" date="2023" name="Int. J. Mol. Sci.">
        <title>Metagenomics Revealed a New Genus 'Candidatus Thiocaldithrix dubininis' gen. nov., sp. nov. and a New Species 'Candidatus Thiothrix putei' sp. nov. in the Family Thiotrichaceae, Some Members of Which Have Traits of Both Na+- and H+-Motive Energetics.</title>
        <authorList>
            <person name="Ravin N.V."/>
            <person name="Muntyan M.S."/>
            <person name="Smolyakov D.D."/>
            <person name="Rudenko T.S."/>
            <person name="Beletsky A.V."/>
            <person name="Mardanov A.V."/>
            <person name="Grabovich M.Y."/>
        </authorList>
    </citation>
    <scope>NUCLEOTIDE SEQUENCE</scope>
    <source>
        <strain evidence="3">GKL-02</strain>
    </source>
</reference>
<proteinExistence type="inferred from homology"/>
<accession>A0AA95HC13</accession>
<dbReference type="AlphaFoldDB" id="A0AA95HC13"/>
<dbReference type="PANTHER" id="PTHR30327">
    <property type="entry name" value="UNCHARACTERIZED PROTEIN YQGE"/>
    <property type="match status" value="1"/>
</dbReference>